<name>A0A841FMY9_9ACTN</name>
<proteinExistence type="predicted"/>
<dbReference type="Proteomes" id="UP000548476">
    <property type="component" value="Unassembled WGS sequence"/>
</dbReference>
<gene>
    <name evidence="1" type="ORF">HNR73_001157</name>
</gene>
<accession>A0A841FMY9</accession>
<keyword evidence="2" id="KW-1185">Reference proteome</keyword>
<comment type="caution">
    <text evidence="1">The sequence shown here is derived from an EMBL/GenBank/DDBJ whole genome shotgun (WGS) entry which is preliminary data.</text>
</comment>
<dbReference type="EMBL" id="JACHGT010000002">
    <property type="protein sequence ID" value="MBB6033310.1"/>
    <property type="molecule type" value="Genomic_DNA"/>
</dbReference>
<evidence type="ECO:0000313" key="1">
    <source>
        <dbReference type="EMBL" id="MBB6033310.1"/>
    </source>
</evidence>
<sequence length="136" mass="14338">MSALSATVEPTAAPEGETAVRLRVANTSTAPATVPNPDLGRPSGPWEYSTEAYRASLLASFGMLAVTVYDGDGEEVAKAPVSTWATPFRRPDLVLEPGETLDVVVPLGVLFTLDAGAEYRVVVEYGEARGEGLVRT</sequence>
<dbReference type="AlphaFoldDB" id="A0A841FMY9"/>
<protein>
    <submittedName>
        <fullName evidence="1">FtsP/CotA-like multicopper oxidase with cupredoxin domain</fullName>
    </submittedName>
</protein>
<reference evidence="1 2" key="1">
    <citation type="submission" date="2020-08" db="EMBL/GenBank/DDBJ databases">
        <title>Genomic Encyclopedia of Type Strains, Phase IV (KMG-IV): sequencing the most valuable type-strain genomes for metagenomic binning, comparative biology and taxonomic classification.</title>
        <authorList>
            <person name="Goeker M."/>
        </authorList>
    </citation>
    <scope>NUCLEOTIDE SEQUENCE [LARGE SCALE GENOMIC DNA]</scope>
    <source>
        <strain evidence="1 2">YIM 65646</strain>
    </source>
</reference>
<organism evidence="1 2">
    <name type="scientific">Phytomonospora endophytica</name>
    <dbReference type="NCBI Taxonomy" id="714109"/>
    <lineage>
        <taxon>Bacteria</taxon>
        <taxon>Bacillati</taxon>
        <taxon>Actinomycetota</taxon>
        <taxon>Actinomycetes</taxon>
        <taxon>Micromonosporales</taxon>
        <taxon>Micromonosporaceae</taxon>
        <taxon>Phytomonospora</taxon>
    </lineage>
</organism>
<dbReference type="RefSeq" id="WP_184786185.1">
    <property type="nucleotide sequence ID" value="NZ_BONT01000025.1"/>
</dbReference>
<evidence type="ECO:0000313" key="2">
    <source>
        <dbReference type="Proteomes" id="UP000548476"/>
    </source>
</evidence>